<proteinExistence type="predicted"/>
<name>A0AAV3NX42_LITER</name>
<gene>
    <name evidence="1" type="ORF">LIER_03240</name>
</gene>
<sequence>MLADGGSAVNILPLQTLKLLGISTDELQQSCILIQGFNQNGQRALGKVALHLTIGELEITSRFHVIDARITFNVLPRRPWIHSSNAVPSTLHQCLKYYKSIAERTIKADENPFTIEESHL</sequence>
<evidence type="ECO:0000313" key="2">
    <source>
        <dbReference type="Proteomes" id="UP001454036"/>
    </source>
</evidence>
<dbReference type="AlphaFoldDB" id="A0AAV3NX42"/>
<dbReference type="Proteomes" id="UP001454036">
    <property type="component" value="Unassembled WGS sequence"/>
</dbReference>
<dbReference type="InterPro" id="IPR021109">
    <property type="entry name" value="Peptidase_aspartic_dom_sf"/>
</dbReference>
<dbReference type="PANTHER" id="PTHR33240:SF15">
    <property type="entry name" value="GAG-PRO-LIKE PROTEIN"/>
    <property type="match status" value="1"/>
</dbReference>
<comment type="caution">
    <text evidence="1">The sequence shown here is derived from an EMBL/GenBank/DDBJ whole genome shotgun (WGS) entry which is preliminary data.</text>
</comment>
<dbReference type="CDD" id="cd00303">
    <property type="entry name" value="retropepsin_like"/>
    <property type="match status" value="1"/>
</dbReference>
<accession>A0AAV3NX42</accession>
<evidence type="ECO:0000313" key="1">
    <source>
        <dbReference type="EMBL" id="GAA0142308.1"/>
    </source>
</evidence>
<protein>
    <submittedName>
        <fullName evidence="1">Uncharacterized protein</fullName>
    </submittedName>
</protein>
<keyword evidence="2" id="KW-1185">Reference proteome</keyword>
<dbReference type="Gene3D" id="2.40.70.10">
    <property type="entry name" value="Acid Proteases"/>
    <property type="match status" value="1"/>
</dbReference>
<reference evidence="1 2" key="1">
    <citation type="submission" date="2024-01" db="EMBL/GenBank/DDBJ databases">
        <title>The complete chloroplast genome sequence of Lithospermum erythrorhizon: insights into the phylogenetic relationship among Boraginaceae species and the maternal lineages of purple gromwells.</title>
        <authorList>
            <person name="Okada T."/>
            <person name="Watanabe K."/>
        </authorList>
    </citation>
    <scope>NUCLEOTIDE SEQUENCE [LARGE SCALE GENOMIC DNA]</scope>
</reference>
<dbReference type="PANTHER" id="PTHR33240">
    <property type="entry name" value="OS08G0508500 PROTEIN"/>
    <property type="match status" value="1"/>
</dbReference>
<organism evidence="1 2">
    <name type="scientific">Lithospermum erythrorhizon</name>
    <name type="common">Purple gromwell</name>
    <name type="synonym">Lithospermum officinale var. erythrorhizon</name>
    <dbReference type="NCBI Taxonomy" id="34254"/>
    <lineage>
        <taxon>Eukaryota</taxon>
        <taxon>Viridiplantae</taxon>
        <taxon>Streptophyta</taxon>
        <taxon>Embryophyta</taxon>
        <taxon>Tracheophyta</taxon>
        <taxon>Spermatophyta</taxon>
        <taxon>Magnoliopsida</taxon>
        <taxon>eudicotyledons</taxon>
        <taxon>Gunneridae</taxon>
        <taxon>Pentapetalae</taxon>
        <taxon>asterids</taxon>
        <taxon>lamiids</taxon>
        <taxon>Boraginales</taxon>
        <taxon>Boraginaceae</taxon>
        <taxon>Boraginoideae</taxon>
        <taxon>Lithospermeae</taxon>
        <taxon>Lithospermum</taxon>
    </lineage>
</organism>
<dbReference type="EMBL" id="BAABME010000382">
    <property type="protein sequence ID" value="GAA0142308.1"/>
    <property type="molecule type" value="Genomic_DNA"/>
</dbReference>